<accession>A0A158QVR0</accession>
<dbReference type="PRINTS" id="PR00625">
    <property type="entry name" value="JDOMAIN"/>
</dbReference>
<comment type="subcellular location">
    <subcellularLocation>
        <location evidence="1">Nucleus</location>
    </subcellularLocation>
</comment>
<evidence type="ECO:0000256" key="8">
    <source>
        <dbReference type="ARBA" id="ARBA00023163"/>
    </source>
</evidence>
<keyword evidence="7" id="KW-0238">DNA-binding</keyword>
<evidence type="ECO:0000256" key="7">
    <source>
        <dbReference type="ARBA" id="ARBA00023125"/>
    </source>
</evidence>
<dbReference type="CDD" id="cd06257">
    <property type="entry name" value="DnaJ"/>
    <property type="match status" value="1"/>
</dbReference>
<feature type="region of interest" description="Disordered" evidence="11">
    <location>
        <begin position="1199"/>
        <end position="1265"/>
    </location>
</feature>
<keyword evidence="14" id="KW-1185">Reference proteome</keyword>
<dbReference type="Pfam" id="PF00226">
    <property type="entry name" value="DnaJ"/>
    <property type="match status" value="1"/>
</dbReference>
<dbReference type="GO" id="GO:0003682">
    <property type="term" value="F:chromatin binding"/>
    <property type="evidence" value="ECO:0007669"/>
    <property type="project" value="TreeGrafter"/>
</dbReference>
<organism evidence="13 14">
    <name type="scientific">Mesocestoides corti</name>
    <name type="common">Flatworm</name>
    <dbReference type="NCBI Taxonomy" id="53468"/>
    <lineage>
        <taxon>Eukaryota</taxon>
        <taxon>Metazoa</taxon>
        <taxon>Spiralia</taxon>
        <taxon>Lophotrochozoa</taxon>
        <taxon>Platyhelminthes</taxon>
        <taxon>Cestoda</taxon>
        <taxon>Eucestoda</taxon>
        <taxon>Cyclophyllidea</taxon>
        <taxon>Mesocestoididae</taxon>
        <taxon>Mesocestoides</taxon>
    </lineage>
</organism>
<dbReference type="PANTHER" id="PTHR12693">
    <property type="entry name" value="MENIN"/>
    <property type="match status" value="1"/>
</dbReference>
<sequence>MRPDYYTILGVSREASKEEIKKAYRRLALTYHPDKNSTPGAEAKFKEITQAYEASPNIIKLFSYVNNKATCNLFLSEVHSTFVFSKSDNQVGAFSSVASERKHHHHVPSRKAPDTEHFVKVTLEDLLSGVCKKMKISRRRFNKVAQNFFQEERVLSFNIPPGARNGTKIRFPDEGNETLNMAPSDVVFVLVEQPHDLFIRDECNLHTGCKIDLKLALFGGTLVVSLKNESFSVRMEPMTSSLSPLVIPNGGLPEPMPSEEGEPKRFDRGNLIVHFEIELPKLSPNKQDTNTIKSALPGLGQMKVQSHVMTLRSSANSSMRAWRRYFPLVSMESVTDLFEEMLQGSHISDASSNCSSTGTSVNSEPNLAFISIILGYIETHITTMSCPVESVQKPKSDLVNSRKRIVTGKSNRSSKRPNLRPSSPTIGGTESSALGPSVVEIPSDASVASISVSCCESPAPAVGDAIFSTDSEVLTPIETKCSFPVLRYEEVELLYQKFYSMIVNHPKLASLAKINHDQAGTKKETVIPESMPSNRRLVKLVCDILCAHMSSGRQREHLAHAQSIYSLLKNGQLDSFGLAYTTVAACQLLGYTDVHLALSEDHAWVEFGPPDRRETADVSVMPALEPGEAISPQKAPLDANSTSFVYPPPVRLDHLLNSWLYLNGYPVVCNPLVLSVAAAVTAIQPCGLSKSVRPQEQVPKRSRLRTNSVASADSPSPRCYPGYCVETISPQLVQLKQNLLWIVYRAGLLNQYPLGLTNLADIEEGYPSGVRLEDLPGDLLLPSSMYPMPEIVEVCGGIATDTPASIPPDVPLSLLRRAVEIDRVYFQNQHVYPYIYLANYLYRRGDLIGALRYWAEAGRVIGQYNHSSEDAEIYREFLDIATRVIPDMFKSFSVENRTTANISSSVNEISVDGVQPTNLLDSPLCLAYLLAFYDHLCLWEEDSVVPVLHVGWVDKLMASLTRFSAAARSQLHVEATRGKEDEDTPATAAPTTPSLLDNHHRHHHPVGAVVTRSSAIRGTAPSPLPVAVEEEEQLHDKRALRVILPPASASMSFQSPSTTSSSAPSMFTPVPSGGRELCQTLSHSRTILDPPDDSKQGSLIAAQQPPGAPPPPSCPTKPVLHSDEEILKDDFLDSYVFSVDASFSKDELISRLARASQFRLLNPAFLMGDLSASPFVSPEELDAFLIEKEPAEVRLTGDQDKLHPASTVSLTEDQKKQNHEVGLDVDAATDSTVGPRRSFSPESSACPSLSSIPPTPPTFPLPASPVGALHAAAEETARDHVDRLKTSPLRTPESLAKEVTSPTGLASKSALLNPNFPTPPPSHQAESVAADDVRPPGVYLRLFSAKMSRIAKLLTAPGCLKSSAIKLTLTAQSEVNFTRRRASTMAAARWKPHNAAATADPPSSSYRRPAPATG</sequence>
<dbReference type="OrthoDB" id="5962932at2759"/>
<dbReference type="Pfam" id="PF05053">
    <property type="entry name" value="Menin"/>
    <property type="match status" value="2"/>
</dbReference>
<dbReference type="Gene3D" id="2.60.260.20">
    <property type="entry name" value="Urease metallochaperone UreE, N-terminal domain"/>
    <property type="match status" value="2"/>
</dbReference>
<evidence type="ECO:0000256" key="2">
    <source>
        <dbReference type="ARBA" id="ARBA00021162"/>
    </source>
</evidence>
<feature type="compositionally biased region" description="Basic and acidic residues" evidence="11">
    <location>
        <begin position="1212"/>
        <end position="1222"/>
    </location>
</feature>
<keyword evidence="8" id="KW-0804">Transcription</keyword>
<keyword evidence="5" id="KW-0156">Chromatin regulator</keyword>
<dbReference type="SMART" id="SM00271">
    <property type="entry name" value="DnaJ"/>
    <property type="match status" value="1"/>
</dbReference>
<dbReference type="GO" id="GO:0035097">
    <property type="term" value="C:histone methyltransferase complex"/>
    <property type="evidence" value="ECO:0007669"/>
    <property type="project" value="TreeGrafter"/>
</dbReference>
<dbReference type="Pfam" id="PF01556">
    <property type="entry name" value="DnaJ_C"/>
    <property type="match status" value="1"/>
</dbReference>
<dbReference type="Gene3D" id="1.10.287.110">
    <property type="entry name" value="DnaJ domain"/>
    <property type="match status" value="1"/>
</dbReference>
<evidence type="ECO:0000313" key="14">
    <source>
        <dbReference type="Proteomes" id="UP000267029"/>
    </source>
</evidence>
<feature type="domain" description="J" evidence="12">
    <location>
        <begin position="4"/>
        <end position="60"/>
    </location>
</feature>
<dbReference type="SUPFAM" id="SSF46565">
    <property type="entry name" value="Chaperone J-domain"/>
    <property type="match status" value="1"/>
</dbReference>
<feature type="region of interest" description="Disordered" evidence="11">
    <location>
        <begin position="392"/>
        <end position="434"/>
    </location>
</feature>
<evidence type="ECO:0000256" key="9">
    <source>
        <dbReference type="ARBA" id="ARBA00023186"/>
    </source>
</evidence>
<keyword evidence="6" id="KW-0805">Transcription regulation</keyword>
<dbReference type="CDD" id="cd10747">
    <property type="entry name" value="DnaJ_C"/>
    <property type="match status" value="1"/>
</dbReference>
<feature type="compositionally biased region" description="Basic residues" evidence="11">
    <location>
        <begin position="401"/>
        <end position="418"/>
    </location>
</feature>
<dbReference type="EMBL" id="UXSR01005490">
    <property type="protein sequence ID" value="VDD82307.1"/>
    <property type="molecule type" value="Genomic_DNA"/>
</dbReference>
<dbReference type="InterPro" id="IPR036869">
    <property type="entry name" value="J_dom_sf"/>
</dbReference>
<protein>
    <recommendedName>
        <fullName evidence="2">Menin</fullName>
    </recommendedName>
</protein>
<feature type="region of interest" description="Disordered" evidence="11">
    <location>
        <begin position="1085"/>
        <end position="1118"/>
    </location>
</feature>
<dbReference type="GO" id="GO:0006357">
    <property type="term" value="P:regulation of transcription by RNA polymerase II"/>
    <property type="evidence" value="ECO:0007669"/>
    <property type="project" value="TreeGrafter"/>
</dbReference>
<keyword evidence="9" id="KW-0143">Chaperone</keyword>
<feature type="region of interest" description="Disordered" evidence="11">
    <location>
        <begin position="1386"/>
        <end position="1414"/>
    </location>
</feature>
<evidence type="ECO:0000256" key="6">
    <source>
        <dbReference type="ARBA" id="ARBA00023015"/>
    </source>
</evidence>
<dbReference type="GO" id="GO:0008285">
    <property type="term" value="P:negative regulation of cell population proliferation"/>
    <property type="evidence" value="ECO:0007669"/>
    <property type="project" value="TreeGrafter"/>
</dbReference>
<feature type="compositionally biased region" description="Pro residues" evidence="11">
    <location>
        <begin position="1106"/>
        <end position="1115"/>
    </location>
</feature>
<dbReference type="GO" id="GO:0051082">
    <property type="term" value="F:unfolded protein binding"/>
    <property type="evidence" value="ECO:0007669"/>
    <property type="project" value="InterPro"/>
</dbReference>
<dbReference type="GO" id="GO:0000785">
    <property type="term" value="C:chromatin"/>
    <property type="evidence" value="ECO:0007669"/>
    <property type="project" value="TreeGrafter"/>
</dbReference>
<feature type="compositionally biased region" description="Polar residues" evidence="11">
    <location>
        <begin position="420"/>
        <end position="434"/>
    </location>
</feature>
<dbReference type="GO" id="GO:0006325">
    <property type="term" value="P:chromatin organization"/>
    <property type="evidence" value="ECO:0007669"/>
    <property type="project" value="UniProtKB-KW"/>
</dbReference>
<dbReference type="PROSITE" id="PS50076">
    <property type="entry name" value="DNAJ_2"/>
    <property type="match status" value="1"/>
</dbReference>
<gene>
    <name evidence="13" type="ORF">MCOS_LOCUS8310</name>
</gene>
<dbReference type="GO" id="GO:0045786">
    <property type="term" value="P:negative regulation of cell cycle"/>
    <property type="evidence" value="ECO:0007669"/>
    <property type="project" value="TreeGrafter"/>
</dbReference>
<dbReference type="STRING" id="53468.A0A158QVR0"/>
<evidence type="ECO:0000256" key="4">
    <source>
        <dbReference type="ARBA" id="ARBA00022553"/>
    </source>
</evidence>
<dbReference type="InterPro" id="IPR002939">
    <property type="entry name" value="DnaJ_C"/>
</dbReference>
<evidence type="ECO:0000256" key="5">
    <source>
        <dbReference type="ARBA" id="ARBA00022853"/>
    </source>
</evidence>
<keyword evidence="4" id="KW-0597">Phosphoprotein</keyword>
<feature type="compositionally biased region" description="Low complexity" evidence="11">
    <location>
        <begin position="1401"/>
        <end position="1414"/>
    </location>
</feature>
<evidence type="ECO:0000256" key="1">
    <source>
        <dbReference type="ARBA" id="ARBA00004123"/>
    </source>
</evidence>
<proteinExistence type="predicted"/>
<feature type="compositionally biased region" description="Pro residues" evidence="11">
    <location>
        <begin position="1253"/>
        <end position="1263"/>
    </location>
</feature>
<feature type="compositionally biased region" description="Low complexity" evidence="11">
    <location>
        <begin position="1238"/>
        <end position="1252"/>
    </location>
</feature>
<dbReference type="PANTHER" id="PTHR12693:SF3">
    <property type="entry name" value="MENIN"/>
    <property type="match status" value="1"/>
</dbReference>
<dbReference type="FunFam" id="2.60.260.20:FF:000002">
    <property type="entry name" value="Dnaj homolog subfamily b member"/>
    <property type="match status" value="1"/>
</dbReference>
<dbReference type="SUPFAM" id="SSF49493">
    <property type="entry name" value="HSP40/DnaJ peptide-binding domain"/>
    <property type="match status" value="2"/>
</dbReference>
<dbReference type="GO" id="GO:0000976">
    <property type="term" value="F:transcription cis-regulatory region binding"/>
    <property type="evidence" value="ECO:0007669"/>
    <property type="project" value="TreeGrafter"/>
</dbReference>
<dbReference type="InterPro" id="IPR001623">
    <property type="entry name" value="DnaJ_domain"/>
</dbReference>
<evidence type="ECO:0000256" key="11">
    <source>
        <dbReference type="SAM" id="MobiDB-lite"/>
    </source>
</evidence>
<dbReference type="InterPro" id="IPR008971">
    <property type="entry name" value="HSP40/DnaJ_pept-bd"/>
</dbReference>
<evidence type="ECO:0000256" key="3">
    <source>
        <dbReference type="ARBA" id="ARBA00022491"/>
    </source>
</evidence>
<feature type="region of interest" description="Disordered" evidence="11">
    <location>
        <begin position="974"/>
        <end position="1001"/>
    </location>
</feature>
<dbReference type="InterPro" id="IPR007747">
    <property type="entry name" value="Menin"/>
</dbReference>
<reference evidence="13 14" key="1">
    <citation type="submission" date="2018-10" db="EMBL/GenBank/DDBJ databases">
        <authorList>
            <consortium name="Pathogen Informatics"/>
        </authorList>
    </citation>
    <scope>NUCLEOTIDE SEQUENCE [LARGE SCALE GENOMIC DNA]</scope>
</reference>
<keyword evidence="3" id="KW-0678">Repressor</keyword>
<keyword evidence="10" id="KW-0539">Nucleus</keyword>
<evidence type="ECO:0000259" key="12">
    <source>
        <dbReference type="PROSITE" id="PS50076"/>
    </source>
</evidence>
<evidence type="ECO:0000256" key="10">
    <source>
        <dbReference type="ARBA" id="ARBA00023242"/>
    </source>
</evidence>
<dbReference type="GO" id="GO:0000403">
    <property type="term" value="F:Y-form DNA binding"/>
    <property type="evidence" value="ECO:0007669"/>
    <property type="project" value="TreeGrafter"/>
</dbReference>
<name>A0A158QVR0_MESCO</name>
<evidence type="ECO:0000313" key="13">
    <source>
        <dbReference type="EMBL" id="VDD82307.1"/>
    </source>
</evidence>
<dbReference type="GO" id="GO:0006457">
    <property type="term" value="P:protein folding"/>
    <property type="evidence" value="ECO:0007669"/>
    <property type="project" value="InterPro"/>
</dbReference>
<dbReference type="Proteomes" id="UP000267029">
    <property type="component" value="Unassembled WGS sequence"/>
</dbReference>